<evidence type="ECO:0000256" key="8">
    <source>
        <dbReference type="SAM" id="Phobius"/>
    </source>
</evidence>
<keyword evidence="5 8" id="KW-0472">Membrane</keyword>
<gene>
    <name evidence="9" type="ORF">MNB_SV-12-768</name>
</gene>
<dbReference type="NCBIfam" id="TIGR00494">
    <property type="entry name" value="crcB"/>
    <property type="match status" value="1"/>
</dbReference>
<comment type="subcellular location">
    <subcellularLocation>
        <location evidence="1">Cell membrane</location>
        <topology evidence="1">Multi-pass membrane protein</topology>
    </subcellularLocation>
</comment>
<keyword evidence="4 8" id="KW-1133">Transmembrane helix</keyword>
<keyword evidence="2" id="KW-1003">Cell membrane</keyword>
<dbReference type="EMBL" id="FPHE01000021">
    <property type="protein sequence ID" value="SFV51454.1"/>
    <property type="molecule type" value="Genomic_DNA"/>
</dbReference>
<evidence type="ECO:0000256" key="6">
    <source>
        <dbReference type="ARBA" id="ARBA00035120"/>
    </source>
</evidence>
<evidence type="ECO:0000256" key="7">
    <source>
        <dbReference type="ARBA" id="ARBA00035585"/>
    </source>
</evidence>
<organism evidence="9">
    <name type="scientific">hydrothermal vent metagenome</name>
    <dbReference type="NCBI Taxonomy" id="652676"/>
    <lineage>
        <taxon>unclassified sequences</taxon>
        <taxon>metagenomes</taxon>
        <taxon>ecological metagenomes</taxon>
    </lineage>
</organism>
<dbReference type="InterPro" id="IPR003691">
    <property type="entry name" value="FluC"/>
</dbReference>
<dbReference type="HAMAP" id="MF_00454">
    <property type="entry name" value="FluC"/>
    <property type="match status" value="1"/>
</dbReference>
<evidence type="ECO:0000256" key="1">
    <source>
        <dbReference type="ARBA" id="ARBA00004651"/>
    </source>
</evidence>
<sequence length="129" mass="14209">MINLSLFLAVGMGGFFGAIARFAISSWVQKSSASLFPFGTLSVNILGSFIIGFLFLYFQHINLSLNQKAMFVTGLLGALTTFSTFSWETLFLMQESLWTKALLNIGLNLFLSIGATFLGIVVFKRIYGI</sequence>
<proteinExistence type="inferred from homology"/>
<dbReference type="Pfam" id="PF02537">
    <property type="entry name" value="CRCB"/>
    <property type="match status" value="1"/>
</dbReference>
<accession>A0A1W1BD41</accession>
<reference evidence="9" key="1">
    <citation type="submission" date="2016-10" db="EMBL/GenBank/DDBJ databases">
        <authorList>
            <person name="de Groot N.N."/>
        </authorList>
    </citation>
    <scope>NUCLEOTIDE SEQUENCE</scope>
</reference>
<name>A0A1W1BD41_9ZZZZ</name>
<evidence type="ECO:0000256" key="5">
    <source>
        <dbReference type="ARBA" id="ARBA00023136"/>
    </source>
</evidence>
<dbReference type="GO" id="GO:1903425">
    <property type="term" value="F:fluoride transmembrane transporter activity"/>
    <property type="evidence" value="ECO:0007669"/>
    <property type="project" value="TreeGrafter"/>
</dbReference>
<dbReference type="AlphaFoldDB" id="A0A1W1BD41"/>
<dbReference type="PANTHER" id="PTHR28259">
    <property type="entry name" value="FLUORIDE EXPORT PROTEIN 1-RELATED"/>
    <property type="match status" value="1"/>
</dbReference>
<evidence type="ECO:0000313" key="9">
    <source>
        <dbReference type="EMBL" id="SFV51454.1"/>
    </source>
</evidence>
<feature type="transmembrane region" description="Helical" evidence="8">
    <location>
        <begin position="70"/>
        <end position="93"/>
    </location>
</feature>
<evidence type="ECO:0000256" key="4">
    <source>
        <dbReference type="ARBA" id="ARBA00022989"/>
    </source>
</evidence>
<dbReference type="GO" id="GO:0005886">
    <property type="term" value="C:plasma membrane"/>
    <property type="evidence" value="ECO:0007669"/>
    <property type="project" value="UniProtKB-SubCell"/>
</dbReference>
<keyword evidence="3 8" id="KW-0812">Transmembrane</keyword>
<protein>
    <submittedName>
        <fullName evidence="9">CrcB protein</fullName>
    </submittedName>
</protein>
<comment type="catalytic activity">
    <reaction evidence="7">
        <text>fluoride(in) = fluoride(out)</text>
        <dbReference type="Rhea" id="RHEA:76159"/>
        <dbReference type="ChEBI" id="CHEBI:17051"/>
    </reaction>
    <physiologicalReaction direction="left-to-right" evidence="7">
        <dbReference type="Rhea" id="RHEA:76160"/>
    </physiologicalReaction>
</comment>
<feature type="transmembrane region" description="Helical" evidence="8">
    <location>
        <begin position="36"/>
        <end position="58"/>
    </location>
</feature>
<feature type="transmembrane region" description="Helical" evidence="8">
    <location>
        <begin position="105"/>
        <end position="123"/>
    </location>
</feature>
<comment type="similarity">
    <text evidence="6">Belongs to the fluoride channel Fluc/FEX (TC 1.A.43) family.</text>
</comment>
<evidence type="ECO:0000256" key="3">
    <source>
        <dbReference type="ARBA" id="ARBA00022692"/>
    </source>
</evidence>
<dbReference type="PANTHER" id="PTHR28259:SF1">
    <property type="entry name" value="FLUORIDE EXPORT PROTEIN 1-RELATED"/>
    <property type="match status" value="1"/>
</dbReference>
<evidence type="ECO:0000256" key="2">
    <source>
        <dbReference type="ARBA" id="ARBA00022475"/>
    </source>
</evidence>